<comment type="caution">
    <text evidence="5">The sequence shown here is derived from an EMBL/GenBank/DDBJ whole genome shotgun (WGS) entry which is preliminary data.</text>
</comment>
<dbReference type="InterPro" id="IPR011008">
    <property type="entry name" value="Dimeric_a/b-barrel"/>
</dbReference>
<evidence type="ECO:0000313" key="6">
    <source>
        <dbReference type="Proteomes" id="UP001240639"/>
    </source>
</evidence>
<proteinExistence type="predicted"/>
<dbReference type="PANTHER" id="PTHR30154:SF34">
    <property type="entry name" value="TRANSCRIPTIONAL REGULATOR AZLB"/>
    <property type="match status" value="1"/>
</dbReference>
<dbReference type="InterPro" id="IPR019888">
    <property type="entry name" value="Tscrpt_reg_AsnC-like"/>
</dbReference>
<dbReference type="SUPFAM" id="SSF54909">
    <property type="entry name" value="Dimeric alpha+beta barrel"/>
    <property type="match status" value="1"/>
</dbReference>
<organism evidence="5 6">
    <name type="scientific">Qipengyuania profundimaris</name>
    <dbReference type="NCBI Taxonomy" id="3067652"/>
    <lineage>
        <taxon>Bacteria</taxon>
        <taxon>Pseudomonadati</taxon>
        <taxon>Pseudomonadota</taxon>
        <taxon>Alphaproteobacteria</taxon>
        <taxon>Sphingomonadales</taxon>
        <taxon>Erythrobacteraceae</taxon>
        <taxon>Qipengyuania</taxon>
    </lineage>
</organism>
<dbReference type="PROSITE" id="PS50956">
    <property type="entry name" value="HTH_ASNC_2"/>
    <property type="match status" value="1"/>
</dbReference>
<feature type="domain" description="HTH asnC-type" evidence="4">
    <location>
        <begin position="9"/>
        <end position="70"/>
    </location>
</feature>
<dbReference type="EMBL" id="JAVAIM010000001">
    <property type="protein sequence ID" value="MDP4573930.1"/>
    <property type="molecule type" value="Genomic_DNA"/>
</dbReference>
<dbReference type="RefSeq" id="WP_305931390.1">
    <property type="nucleotide sequence ID" value="NZ_JAVAIM010000001.1"/>
</dbReference>
<evidence type="ECO:0000256" key="3">
    <source>
        <dbReference type="ARBA" id="ARBA00023163"/>
    </source>
</evidence>
<dbReference type="PANTHER" id="PTHR30154">
    <property type="entry name" value="LEUCINE-RESPONSIVE REGULATORY PROTEIN"/>
    <property type="match status" value="1"/>
</dbReference>
<evidence type="ECO:0000256" key="1">
    <source>
        <dbReference type="ARBA" id="ARBA00023015"/>
    </source>
</evidence>
<keyword evidence="6" id="KW-1185">Reference proteome</keyword>
<keyword evidence="2" id="KW-0238">DNA-binding</keyword>
<dbReference type="SUPFAM" id="SSF46785">
    <property type="entry name" value="Winged helix' DNA-binding domain"/>
    <property type="match status" value="1"/>
</dbReference>
<dbReference type="InterPro" id="IPR000485">
    <property type="entry name" value="AsnC-type_HTH_dom"/>
</dbReference>
<evidence type="ECO:0000259" key="4">
    <source>
        <dbReference type="PROSITE" id="PS50956"/>
    </source>
</evidence>
<keyword evidence="3" id="KW-0804">Transcription</keyword>
<evidence type="ECO:0000256" key="2">
    <source>
        <dbReference type="ARBA" id="ARBA00023125"/>
    </source>
</evidence>
<dbReference type="PRINTS" id="PR00033">
    <property type="entry name" value="HTHASNC"/>
</dbReference>
<dbReference type="Proteomes" id="UP001240639">
    <property type="component" value="Unassembled WGS sequence"/>
</dbReference>
<sequence length="156" mass="17603">MSEIGQSPLDAADKRILREVQTDLRRPPEDIAQAAGMSVSSLRRRLARLRAEGVIRKEVAIVDPAKLGIEIIVSVFMLEEHSDGYDRFKRRMRNADAVTQCYSVTGEADLILHVVMPDMQSFEDWINAEILADPSVRRCTSNVVYSRIKYETAVPV</sequence>
<reference evidence="5 6" key="1">
    <citation type="submission" date="2023-08" db="EMBL/GenBank/DDBJ databases">
        <title>genomic of G39.</title>
        <authorList>
            <person name="Wang Y."/>
        </authorList>
    </citation>
    <scope>NUCLEOTIDE SEQUENCE [LARGE SCALE GENOMIC DNA]</scope>
    <source>
        <strain evidence="5 6">G39</strain>
    </source>
</reference>
<protein>
    <submittedName>
        <fullName evidence="5">Lrp/AsnC family transcriptional regulator</fullName>
    </submittedName>
</protein>
<dbReference type="InterPro" id="IPR036390">
    <property type="entry name" value="WH_DNA-bd_sf"/>
</dbReference>
<accession>A0ABT9HLA2</accession>
<name>A0ABT9HLA2_9SPHN</name>
<dbReference type="Gene3D" id="3.30.70.920">
    <property type="match status" value="1"/>
</dbReference>
<evidence type="ECO:0000313" key="5">
    <source>
        <dbReference type="EMBL" id="MDP4573930.1"/>
    </source>
</evidence>
<keyword evidence="1" id="KW-0805">Transcription regulation</keyword>
<dbReference type="SMART" id="SM00344">
    <property type="entry name" value="HTH_ASNC"/>
    <property type="match status" value="1"/>
</dbReference>
<dbReference type="Pfam" id="PF13412">
    <property type="entry name" value="HTH_24"/>
    <property type="match status" value="1"/>
</dbReference>
<dbReference type="InterPro" id="IPR036388">
    <property type="entry name" value="WH-like_DNA-bd_sf"/>
</dbReference>
<dbReference type="Gene3D" id="1.10.10.10">
    <property type="entry name" value="Winged helix-like DNA-binding domain superfamily/Winged helix DNA-binding domain"/>
    <property type="match status" value="1"/>
</dbReference>
<dbReference type="Pfam" id="PF01037">
    <property type="entry name" value="AsnC_trans_reg"/>
    <property type="match status" value="1"/>
</dbReference>
<dbReference type="InterPro" id="IPR019887">
    <property type="entry name" value="Tscrpt_reg_AsnC/Lrp_C"/>
</dbReference>
<gene>
    <name evidence="5" type="ORF">Q9K02_02100</name>
</gene>